<proteinExistence type="predicted"/>
<evidence type="ECO:0000313" key="1">
    <source>
        <dbReference type="EMBL" id="KAJ8618638.1"/>
    </source>
</evidence>
<protein>
    <submittedName>
        <fullName evidence="1">Uncharacterized protein</fullName>
    </submittedName>
</protein>
<gene>
    <name evidence="1" type="ORF">MRB53_014824</name>
</gene>
<evidence type="ECO:0000313" key="2">
    <source>
        <dbReference type="Proteomes" id="UP001234297"/>
    </source>
</evidence>
<keyword evidence="2" id="KW-1185">Reference proteome</keyword>
<comment type="caution">
    <text evidence="1">The sequence shown here is derived from an EMBL/GenBank/DDBJ whole genome shotgun (WGS) entry which is preliminary data.</text>
</comment>
<sequence length="519" mass="57161">MLQIRLIRDSTAEGGGGGGAKPSAAETVTVACPDHLVLADLPVAKGLGITPSSSIVKSVGRRSRRVPCERVHFCVQCDFPIAIYGRLSPCDHVFCLECARSDSSCYLCDERIQRIQTIKMLEEIYICAAPHCFKSFLKRTEFVAHIHDNHADLLQPNAEKEEGNETDAFNITRPSSADPNAKQPALPDQSTARSQPRPSFSPNSNSQSLEREDKARHHQPREQPPLKQPPLQPKLPPFYHRNPHQPTEPLLENNPPQGLDRPYNRFQHNSNFDGQGGVHYRRDSEQFSDKQPGFPTEPPFGEYPPLHLHQPPSFPPNANQGPNPPPQFSYPPFPPEGSQMFYNPHYEIPRPEMMSDGGSEQGSLLGFPPAPAGVAGFPDSYPRPWGVGFPNIPFEPLTTSQGIPDGHANQPDSQARTPFFQGDYGRFPGAMPMNSPPMGKEGLDLQAGTVDHKDSKGVLAPAPLPPPPPLPLPMSQHKRGLDASLTVLQDSCLFSDESPYCLALILVRHLFLEGRNASQ</sequence>
<name>A0ACC2KBW6_PERAE</name>
<organism evidence="1 2">
    <name type="scientific">Persea americana</name>
    <name type="common">Avocado</name>
    <dbReference type="NCBI Taxonomy" id="3435"/>
    <lineage>
        <taxon>Eukaryota</taxon>
        <taxon>Viridiplantae</taxon>
        <taxon>Streptophyta</taxon>
        <taxon>Embryophyta</taxon>
        <taxon>Tracheophyta</taxon>
        <taxon>Spermatophyta</taxon>
        <taxon>Magnoliopsida</taxon>
        <taxon>Magnoliidae</taxon>
        <taxon>Laurales</taxon>
        <taxon>Lauraceae</taxon>
        <taxon>Persea</taxon>
    </lineage>
</organism>
<dbReference type="EMBL" id="CM056812">
    <property type="protein sequence ID" value="KAJ8618638.1"/>
    <property type="molecule type" value="Genomic_DNA"/>
</dbReference>
<dbReference type="Proteomes" id="UP001234297">
    <property type="component" value="Chromosome 4"/>
</dbReference>
<accession>A0ACC2KBW6</accession>
<reference evidence="1 2" key="1">
    <citation type="journal article" date="2022" name="Hortic Res">
        <title>A haplotype resolved chromosomal level avocado genome allows analysis of novel avocado genes.</title>
        <authorList>
            <person name="Nath O."/>
            <person name="Fletcher S.J."/>
            <person name="Hayward A."/>
            <person name="Shaw L.M."/>
            <person name="Masouleh A.K."/>
            <person name="Furtado A."/>
            <person name="Henry R.J."/>
            <person name="Mitter N."/>
        </authorList>
    </citation>
    <scope>NUCLEOTIDE SEQUENCE [LARGE SCALE GENOMIC DNA]</scope>
    <source>
        <strain evidence="2">cv. Hass</strain>
    </source>
</reference>